<protein>
    <submittedName>
        <fullName evidence="1">Uncharacterized protein</fullName>
    </submittedName>
</protein>
<name>A0A6J4QWZ5_9ACTN</name>
<reference evidence="1" key="1">
    <citation type="submission" date="2020-02" db="EMBL/GenBank/DDBJ databases">
        <authorList>
            <person name="Meier V. D."/>
        </authorList>
    </citation>
    <scope>NUCLEOTIDE SEQUENCE</scope>
    <source>
        <strain evidence="1">AVDCRST_MAG28</strain>
    </source>
</reference>
<sequence>MAAPTCSRCGGRGWVRYFSETTDGDFEEAFKLCPCNHKSKARGDSAREGAQNCTMRIVYSFELKVLKVCKGKIQ</sequence>
<dbReference type="EMBL" id="CADCVE010000046">
    <property type="protein sequence ID" value="CAA9454807.1"/>
    <property type="molecule type" value="Genomic_DNA"/>
</dbReference>
<proteinExistence type="predicted"/>
<organism evidence="1">
    <name type="scientific">uncultured Rubrobacteraceae bacterium</name>
    <dbReference type="NCBI Taxonomy" id="349277"/>
    <lineage>
        <taxon>Bacteria</taxon>
        <taxon>Bacillati</taxon>
        <taxon>Actinomycetota</taxon>
        <taxon>Rubrobacteria</taxon>
        <taxon>Rubrobacterales</taxon>
        <taxon>Rubrobacteraceae</taxon>
        <taxon>environmental samples</taxon>
    </lineage>
</organism>
<gene>
    <name evidence="1" type="ORF">AVDCRST_MAG28-2279</name>
</gene>
<accession>A0A6J4QWZ5</accession>
<dbReference type="AlphaFoldDB" id="A0A6J4QWZ5"/>
<evidence type="ECO:0000313" key="1">
    <source>
        <dbReference type="EMBL" id="CAA9454807.1"/>
    </source>
</evidence>